<keyword evidence="7 8" id="KW-0472">Membrane</keyword>
<dbReference type="Proteomes" id="UP000178684">
    <property type="component" value="Unassembled WGS sequence"/>
</dbReference>
<feature type="transmembrane region" description="Helical" evidence="8">
    <location>
        <begin position="395"/>
        <end position="411"/>
    </location>
</feature>
<accession>A0A1F5X4U7</accession>
<evidence type="ECO:0000256" key="3">
    <source>
        <dbReference type="ARBA" id="ARBA00022676"/>
    </source>
</evidence>
<protein>
    <recommendedName>
        <fullName evidence="9">Glycosyltransferase RgtA/B/C/D-like domain-containing protein</fullName>
    </recommendedName>
</protein>
<dbReference type="GO" id="GO:0005886">
    <property type="term" value="C:plasma membrane"/>
    <property type="evidence" value="ECO:0007669"/>
    <property type="project" value="UniProtKB-SubCell"/>
</dbReference>
<keyword evidence="3" id="KW-0328">Glycosyltransferase</keyword>
<dbReference type="PANTHER" id="PTHR33908:SF11">
    <property type="entry name" value="MEMBRANE PROTEIN"/>
    <property type="match status" value="1"/>
</dbReference>
<evidence type="ECO:0000256" key="1">
    <source>
        <dbReference type="ARBA" id="ARBA00004651"/>
    </source>
</evidence>
<comment type="caution">
    <text evidence="10">The sequence shown here is derived from an EMBL/GenBank/DDBJ whole genome shotgun (WGS) entry which is preliminary data.</text>
</comment>
<evidence type="ECO:0000256" key="8">
    <source>
        <dbReference type="SAM" id="Phobius"/>
    </source>
</evidence>
<evidence type="ECO:0000313" key="11">
    <source>
        <dbReference type="Proteomes" id="UP000178684"/>
    </source>
</evidence>
<feature type="transmembrane region" description="Helical" evidence="8">
    <location>
        <begin position="319"/>
        <end position="337"/>
    </location>
</feature>
<feature type="transmembrane region" description="Helical" evidence="8">
    <location>
        <begin position="288"/>
        <end position="307"/>
    </location>
</feature>
<feature type="transmembrane region" description="Helical" evidence="8">
    <location>
        <begin position="113"/>
        <end position="130"/>
    </location>
</feature>
<feature type="domain" description="Glycosyltransferase RgtA/B/C/D-like" evidence="9">
    <location>
        <begin position="68"/>
        <end position="222"/>
    </location>
</feature>
<dbReference type="PANTHER" id="PTHR33908">
    <property type="entry name" value="MANNOSYLTRANSFERASE YKCB-RELATED"/>
    <property type="match status" value="1"/>
</dbReference>
<gene>
    <name evidence="10" type="ORF">A3B18_01435</name>
</gene>
<keyword evidence="5 8" id="KW-0812">Transmembrane</keyword>
<feature type="transmembrane region" description="Helical" evidence="8">
    <location>
        <begin position="189"/>
        <end position="205"/>
    </location>
</feature>
<comment type="subcellular location">
    <subcellularLocation>
        <location evidence="1">Cell membrane</location>
        <topology evidence="1">Multi-pass membrane protein</topology>
    </subcellularLocation>
</comment>
<evidence type="ECO:0000256" key="2">
    <source>
        <dbReference type="ARBA" id="ARBA00022475"/>
    </source>
</evidence>
<evidence type="ECO:0000256" key="4">
    <source>
        <dbReference type="ARBA" id="ARBA00022679"/>
    </source>
</evidence>
<keyword evidence="2" id="KW-1003">Cell membrane</keyword>
<organism evidence="10 11">
    <name type="scientific">Candidatus Giovannonibacteria bacterium RIFCSPLOWO2_01_FULL_46_13</name>
    <dbReference type="NCBI Taxonomy" id="1798352"/>
    <lineage>
        <taxon>Bacteria</taxon>
        <taxon>Candidatus Giovannoniibacteriota</taxon>
    </lineage>
</organism>
<evidence type="ECO:0000256" key="7">
    <source>
        <dbReference type="ARBA" id="ARBA00023136"/>
    </source>
</evidence>
<evidence type="ECO:0000313" key="10">
    <source>
        <dbReference type="EMBL" id="OGF82897.1"/>
    </source>
</evidence>
<dbReference type="Pfam" id="PF13231">
    <property type="entry name" value="PMT_2"/>
    <property type="match status" value="1"/>
</dbReference>
<dbReference type="EMBL" id="MFIE01000010">
    <property type="protein sequence ID" value="OGF82897.1"/>
    <property type="molecule type" value="Genomic_DNA"/>
</dbReference>
<dbReference type="InterPro" id="IPR050297">
    <property type="entry name" value="LipidA_mod_glycosyltrf_83"/>
</dbReference>
<keyword evidence="6 8" id="KW-1133">Transmembrane helix</keyword>
<evidence type="ECO:0000256" key="6">
    <source>
        <dbReference type="ARBA" id="ARBA00022989"/>
    </source>
</evidence>
<keyword evidence="4" id="KW-0808">Transferase</keyword>
<feature type="transmembrane region" description="Helical" evidence="8">
    <location>
        <begin position="81"/>
        <end position="101"/>
    </location>
</feature>
<dbReference type="InterPro" id="IPR038731">
    <property type="entry name" value="RgtA/B/C-like"/>
</dbReference>
<feature type="transmembrane region" description="Helical" evidence="8">
    <location>
        <begin position="212"/>
        <end position="234"/>
    </location>
</feature>
<dbReference type="GO" id="GO:0016763">
    <property type="term" value="F:pentosyltransferase activity"/>
    <property type="evidence" value="ECO:0007669"/>
    <property type="project" value="TreeGrafter"/>
</dbReference>
<evidence type="ECO:0000259" key="9">
    <source>
        <dbReference type="Pfam" id="PF13231"/>
    </source>
</evidence>
<reference evidence="10 11" key="1">
    <citation type="journal article" date="2016" name="Nat. Commun.">
        <title>Thousands of microbial genomes shed light on interconnected biogeochemical processes in an aquifer system.</title>
        <authorList>
            <person name="Anantharaman K."/>
            <person name="Brown C.T."/>
            <person name="Hug L.A."/>
            <person name="Sharon I."/>
            <person name="Castelle C.J."/>
            <person name="Probst A.J."/>
            <person name="Thomas B.C."/>
            <person name="Singh A."/>
            <person name="Wilkins M.J."/>
            <person name="Karaoz U."/>
            <person name="Brodie E.L."/>
            <person name="Williams K.H."/>
            <person name="Hubbard S.S."/>
            <person name="Banfield J.F."/>
        </authorList>
    </citation>
    <scope>NUCLEOTIDE SEQUENCE [LARGE SCALE GENOMIC DNA]</scope>
</reference>
<feature type="transmembrane region" description="Helical" evidence="8">
    <location>
        <begin position="166"/>
        <end position="183"/>
    </location>
</feature>
<proteinExistence type="predicted"/>
<feature type="transmembrane region" description="Helical" evidence="8">
    <location>
        <begin position="349"/>
        <end position="374"/>
    </location>
</feature>
<dbReference type="GO" id="GO:0009103">
    <property type="term" value="P:lipopolysaccharide biosynthetic process"/>
    <property type="evidence" value="ECO:0007669"/>
    <property type="project" value="UniProtKB-ARBA"/>
</dbReference>
<feature type="transmembrane region" description="Helical" evidence="8">
    <location>
        <begin position="136"/>
        <end position="154"/>
    </location>
</feature>
<name>A0A1F5X4U7_9BACT</name>
<dbReference type="AlphaFoldDB" id="A0A1F5X4U7"/>
<evidence type="ECO:0000256" key="5">
    <source>
        <dbReference type="ARBA" id="ARBA00022692"/>
    </source>
</evidence>
<sequence>MSGKTFLALVGILLLAVFLRFWEIKEIPPGLYPDEAMNGNNAVEAMARDGLSVFYPDNNGREGLFMNIQALSIKVFGSTPWALRIVSGIFGVLTVWGIFLLSRKMYHPLASRNKIALFAAFFLATSFWHINFSRIGFRAIMAPFFLVWGLYFFFKFYKDTGSPKSQMISAALGGLFFGLGFHSYIAYRIAPLLLLLPIVSGWNRIRRETCFPCLTLIFILFTAIAVIPLGLYFLDHPQDFFGRTSQISIFSEGSPIKALSVNVAKTLGMFWVYGDANWRHNFSGMPQLSWIVGLFFLLGIIFSLKNILKRDHPSEIEKFNSLFLIFWLALMLAPVVISSEGLPHALRAIITIPPVMILSAYGLNNAYEATIRWLKHKRKQLPEHAHQLGRIKRELVLLVALLFVAMAANAYDKYFNQWAGRVETYAAFNTRDWEMAMYLRSLPQDVKKYIVIVGEGIDPRIVTISSQSVLFGTETFLPEARVEKNFHYVTPEELSAEFAKNPKQKAEIVFLGAENREISSSLLKQYKNLKMKIAGPFIVLALTP</sequence>